<dbReference type="GO" id="GO:0016020">
    <property type="term" value="C:membrane"/>
    <property type="evidence" value="ECO:0007669"/>
    <property type="project" value="UniProtKB-SubCell"/>
</dbReference>
<comment type="subcellular location">
    <subcellularLocation>
        <location evidence="1">Membrane</location>
        <topology evidence="1">Multi-pass membrane protein</topology>
    </subcellularLocation>
</comment>
<keyword evidence="7" id="KW-1185">Reference proteome</keyword>
<evidence type="ECO:0000256" key="3">
    <source>
        <dbReference type="ARBA" id="ARBA00022692"/>
    </source>
</evidence>
<feature type="transmembrane region" description="Helical" evidence="6">
    <location>
        <begin position="70"/>
        <end position="90"/>
    </location>
</feature>
<keyword evidence="5 6" id="KW-0472">Membrane</keyword>
<evidence type="ECO:0000256" key="1">
    <source>
        <dbReference type="ARBA" id="ARBA00004141"/>
    </source>
</evidence>
<evidence type="ECO:0000256" key="4">
    <source>
        <dbReference type="ARBA" id="ARBA00022989"/>
    </source>
</evidence>
<keyword evidence="4 6" id="KW-1133">Transmembrane helix</keyword>
<accession>A0AAF3FC26</accession>
<feature type="transmembrane region" description="Helical" evidence="6">
    <location>
        <begin position="7"/>
        <end position="29"/>
    </location>
</feature>
<evidence type="ECO:0000256" key="5">
    <source>
        <dbReference type="ARBA" id="ARBA00023136"/>
    </source>
</evidence>
<keyword evidence="3 6" id="KW-0812">Transmembrane</keyword>
<dbReference type="PANTHER" id="PTHR31733">
    <property type="entry name" value="RIBONUCLEASE KAPPA"/>
    <property type="match status" value="1"/>
</dbReference>
<dbReference type="WBParaSite" id="MBELARI_LOCUS4434">
    <property type="protein sequence ID" value="MBELARI_LOCUS4434"/>
    <property type="gene ID" value="MBELARI_LOCUS4434"/>
</dbReference>
<name>A0AAF3FC26_9BILA</name>
<dbReference type="Proteomes" id="UP000887575">
    <property type="component" value="Unassembled WGS sequence"/>
</dbReference>
<evidence type="ECO:0000256" key="6">
    <source>
        <dbReference type="SAM" id="Phobius"/>
    </source>
</evidence>
<comment type="similarity">
    <text evidence="2">Belongs to the RNase K family.</text>
</comment>
<reference evidence="8" key="1">
    <citation type="submission" date="2024-02" db="UniProtKB">
        <authorList>
            <consortium name="WormBaseParasite"/>
        </authorList>
    </citation>
    <scope>IDENTIFICATION</scope>
</reference>
<proteinExistence type="inferred from homology"/>
<sequence length="93" mass="10354">MCGPKLCGFVLGLSLWGTVFLGILGGLYYNESIGLLDDLPEESKDDIEHMDWSERITKIKDKYHQNAYNAWIACGAYAVLTVVAAGRLIMLTR</sequence>
<dbReference type="GO" id="GO:0004521">
    <property type="term" value="F:RNA endonuclease activity"/>
    <property type="evidence" value="ECO:0007669"/>
    <property type="project" value="InterPro"/>
</dbReference>
<dbReference type="AlphaFoldDB" id="A0AAF3FC26"/>
<protein>
    <submittedName>
        <fullName evidence="8">Ribonuclease kappa</fullName>
    </submittedName>
</protein>
<evidence type="ECO:0000313" key="7">
    <source>
        <dbReference type="Proteomes" id="UP000887575"/>
    </source>
</evidence>
<organism evidence="7 8">
    <name type="scientific">Mesorhabditis belari</name>
    <dbReference type="NCBI Taxonomy" id="2138241"/>
    <lineage>
        <taxon>Eukaryota</taxon>
        <taxon>Metazoa</taxon>
        <taxon>Ecdysozoa</taxon>
        <taxon>Nematoda</taxon>
        <taxon>Chromadorea</taxon>
        <taxon>Rhabditida</taxon>
        <taxon>Rhabditina</taxon>
        <taxon>Rhabditomorpha</taxon>
        <taxon>Rhabditoidea</taxon>
        <taxon>Rhabditidae</taxon>
        <taxon>Mesorhabditinae</taxon>
        <taxon>Mesorhabditis</taxon>
    </lineage>
</organism>
<evidence type="ECO:0000256" key="2">
    <source>
        <dbReference type="ARBA" id="ARBA00008458"/>
    </source>
</evidence>
<evidence type="ECO:0000313" key="8">
    <source>
        <dbReference type="WBParaSite" id="MBELARI_LOCUS4434"/>
    </source>
</evidence>
<dbReference type="InterPro" id="IPR026770">
    <property type="entry name" value="RNase_K"/>
</dbReference>